<evidence type="ECO:0000256" key="1">
    <source>
        <dbReference type="SAM" id="MobiDB-lite"/>
    </source>
</evidence>
<feature type="transmembrane region" description="Helical" evidence="2">
    <location>
        <begin position="301"/>
        <end position="318"/>
    </location>
</feature>
<keyword evidence="4" id="KW-1185">Reference proteome</keyword>
<feature type="transmembrane region" description="Helical" evidence="2">
    <location>
        <begin position="360"/>
        <end position="379"/>
    </location>
</feature>
<feature type="transmembrane region" description="Helical" evidence="2">
    <location>
        <begin position="43"/>
        <end position="62"/>
    </location>
</feature>
<evidence type="ECO:0008006" key="5">
    <source>
        <dbReference type="Google" id="ProtNLM"/>
    </source>
</evidence>
<feature type="transmembrane region" description="Helical" evidence="2">
    <location>
        <begin position="222"/>
        <end position="241"/>
    </location>
</feature>
<organism evidence="3 4">
    <name type="scientific">Halomonas cerina</name>
    <dbReference type="NCBI Taxonomy" id="447424"/>
    <lineage>
        <taxon>Bacteria</taxon>
        <taxon>Pseudomonadati</taxon>
        <taxon>Pseudomonadota</taxon>
        <taxon>Gammaproteobacteria</taxon>
        <taxon>Oceanospirillales</taxon>
        <taxon>Halomonadaceae</taxon>
        <taxon>Halomonas</taxon>
    </lineage>
</organism>
<feature type="transmembrane region" description="Helical" evidence="2">
    <location>
        <begin position="185"/>
        <end position="202"/>
    </location>
</feature>
<evidence type="ECO:0000256" key="2">
    <source>
        <dbReference type="SAM" id="Phobius"/>
    </source>
</evidence>
<feature type="transmembrane region" description="Helical" evidence="2">
    <location>
        <begin position="445"/>
        <end position="467"/>
    </location>
</feature>
<feature type="transmembrane region" description="Helical" evidence="2">
    <location>
        <begin position="276"/>
        <end position="294"/>
    </location>
</feature>
<keyword evidence="2" id="KW-0472">Membrane</keyword>
<feature type="transmembrane region" description="Helical" evidence="2">
    <location>
        <begin position="154"/>
        <end position="173"/>
    </location>
</feature>
<feature type="transmembrane region" description="Helical" evidence="2">
    <location>
        <begin position="560"/>
        <end position="578"/>
    </location>
</feature>
<name>A0A839V5E5_9GAMM</name>
<dbReference type="Proteomes" id="UP000547614">
    <property type="component" value="Unassembled WGS sequence"/>
</dbReference>
<dbReference type="AlphaFoldDB" id="A0A839V5E5"/>
<feature type="transmembrane region" description="Helical" evidence="2">
    <location>
        <begin position="391"/>
        <end position="408"/>
    </location>
</feature>
<evidence type="ECO:0000313" key="4">
    <source>
        <dbReference type="Proteomes" id="UP000547614"/>
    </source>
</evidence>
<accession>A0A839V5E5</accession>
<feature type="transmembrane region" description="Helical" evidence="2">
    <location>
        <begin position="74"/>
        <end position="91"/>
    </location>
</feature>
<sequence length="693" mass="73490">MSSPYLLLPAFLALSFSLRAGFLSVEAALACVPLAALAGDRFGWRGVGMVAVGGLLLPFGVLTPVGGFPAESGIYLLSLSLAALLASRWPVPLLTALRRPTVGLVAAFVLLPLYVVVARERLDNEVETYVRVSLLPLLYFLLFLAGWARAYKPLVIGALVVATIAGIAWDFTIELRRIGYTLDTPADFLTGLASFTLGGYVHDLFDGRESTGGYQRWPLTTLTGLLLLWGGYLFVAIALDASGQYRRLVLQLAPVGSYHALPIAALFAGVRYRFRGVAAVTLIATAVEVLGPLLRLDGANLGTPLVAFAFAALGVHLGDRAAGQPTRWTPWRWITLALFGVVGLPPLLELRLTAATDLAVLAAGVATLILVGMLVRSLLHRAGIYLEAAASRGWLALFGSVLLAFGMLSSLKDFWLASGAVFMTIRLGILGFGDSGWEPNNATLLGISALFYSALLLTAVAATLSHLSSLVDSGARLATWLKASLAAGRLVPAANDGTARQVTEDDTARPAWLRRSIKIIRWSRNALLLIALTLVVHHLIEHLGLDLGLLGQPHHLHDRAHVAAGEAGVVAVGVLGYGRLGVAEAMASGYTSRGGGGHLSSRRRSRGRVGERRRTALSRGECGAQRAPHIDAAPWREAGRGHGEQARARPQAGDMAQVATSAEPAKCRPGRAGRDGGWAHLTQSSRQVGGHFP</sequence>
<feature type="transmembrane region" description="Helical" evidence="2">
    <location>
        <begin position="522"/>
        <end position="540"/>
    </location>
</feature>
<feature type="region of interest" description="Disordered" evidence="1">
    <location>
        <begin position="591"/>
        <end position="693"/>
    </location>
</feature>
<feature type="compositionally biased region" description="Basic and acidic residues" evidence="1">
    <location>
        <begin position="637"/>
        <end position="647"/>
    </location>
</feature>
<feature type="transmembrane region" description="Helical" evidence="2">
    <location>
        <begin position="330"/>
        <end position="348"/>
    </location>
</feature>
<proteinExistence type="predicted"/>
<evidence type="ECO:0000313" key="3">
    <source>
        <dbReference type="EMBL" id="MBB3189230.1"/>
    </source>
</evidence>
<feature type="transmembrane region" description="Helical" evidence="2">
    <location>
        <begin position="97"/>
        <end position="117"/>
    </location>
</feature>
<feature type="transmembrane region" description="Helical" evidence="2">
    <location>
        <begin position="248"/>
        <end position="270"/>
    </location>
</feature>
<dbReference type="RefSeq" id="WP_183323995.1">
    <property type="nucleotide sequence ID" value="NZ_JACHXP010000002.1"/>
</dbReference>
<dbReference type="EMBL" id="JACHXP010000002">
    <property type="protein sequence ID" value="MBB3189230.1"/>
    <property type="molecule type" value="Genomic_DNA"/>
</dbReference>
<protein>
    <recommendedName>
        <fullName evidence="5">DUF2339 domain-containing protein</fullName>
    </recommendedName>
</protein>
<comment type="caution">
    <text evidence="3">The sequence shown here is derived from an EMBL/GenBank/DDBJ whole genome shotgun (WGS) entry which is preliminary data.</text>
</comment>
<gene>
    <name evidence="3" type="ORF">FHR94_000452</name>
</gene>
<keyword evidence="2" id="KW-0812">Transmembrane</keyword>
<keyword evidence="2" id="KW-1133">Transmembrane helix</keyword>
<reference evidence="3 4" key="1">
    <citation type="submission" date="2020-08" db="EMBL/GenBank/DDBJ databases">
        <title>Genomic Encyclopedia of Type Strains, Phase III (KMG-III): the genomes of soil and plant-associated and newly described type strains.</title>
        <authorList>
            <person name="Whitman W."/>
        </authorList>
    </citation>
    <scope>NUCLEOTIDE SEQUENCE [LARGE SCALE GENOMIC DNA]</scope>
    <source>
        <strain evidence="3 4">CECT 7282</strain>
    </source>
</reference>
<feature type="transmembrane region" description="Helical" evidence="2">
    <location>
        <begin position="129"/>
        <end position="148"/>
    </location>
</feature>